<dbReference type="SUPFAM" id="SSF52540">
    <property type="entry name" value="P-loop containing nucleoside triphosphate hydrolases"/>
    <property type="match status" value="2"/>
</dbReference>
<dbReference type="Proteomes" id="UP000657385">
    <property type="component" value="Unassembled WGS sequence"/>
</dbReference>
<dbReference type="InterPro" id="IPR000641">
    <property type="entry name" value="CbxX/CfxQ"/>
</dbReference>
<feature type="domain" description="AAA+ ATPase" evidence="5">
    <location>
        <begin position="606"/>
        <end position="747"/>
    </location>
</feature>
<dbReference type="Gene3D" id="1.10.8.60">
    <property type="match status" value="2"/>
</dbReference>
<dbReference type="InterPro" id="IPR011050">
    <property type="entry name" value="Pectin_lyase_fold/virulence"/>
</dbReference>
<feature type="compositionally biased region" description="Polar residues" evidence="4">
    <location>
        <begin position="500"/>
        <end position="510"/>
    </location>
</feature>
<dbReference type="RefSeq" id="WP_196197763.1">
    <property type="nucleotide sequence ID" value="NZ_JADPRT010000017.1"/>
</dbReference>
<evidence type="ECO:0000256" key="3">
    <source>
        <dbReference type="ARBA" id="ARBA00022840"/>
    </source>
</evidence>
<evidence type="ECO:0000256" key="2">
    <source>
        <dbReference type="ARBA" id="ARBA00022741"/>
    </source>
</evidence>
<evidence type="ECO:0000256" key="1">
    <source>
        <dbReference type="ARBA" id="ARBA00010378"/>
    </source>
</evidence>
<dbReference type="InterPro" id="IPR041627">
    <property type="entry name" value="AAA_lid_6"/>
</dbReference>
<proteinExistence type="inferred from homology"/>
<dbReference type="Pfam" id="PF00004">
    <property type="entry name" value="AAA"/>
    <property type="match status" value="2"/>
</dbReference>
<keyword evidence="2" id="KW-0547">Nucleotide-binding</keyword>
<evidence type="ECO:0000313" key="7">
    <source>
        <dbReference type="Proteomes" id="UP000657385"/>
    </source>
</evidence>
<comment type="similarity">
    <text evidence="1">Belongs to the CbxX/CfxQ family.</text>
</comment>
<keyword evidence="3" id="KW-0067">ATP-binding</keyword>
<dbReference type="CDD" id="cd00009">
    <property type="entry name" value="AAA"/>
    <property type="match status" value="2"/>
</dbReference>
<evidence type="ECO:0000313" key="6">
    <source>
        <dbReference type="EMBL" id="MBF9072595.1"/>
    </source>
</evidence>
<organism evidence="6 7">
    <name type="scientific">Streptacidiphilus fuscans</name>
    <dbReference type="NCBI Taxonomy" id="2789292"/>
    <lineage>
        <taxon>Bacteria</taxon>
        <taxon>Bacillati</taxon>
        <taxon>Actinomycetota</taxon>
        <taxon>Actinomycetes</taxon>
        <taxon>Kitasatosporales</taxon>
        <taxon>Streptomycetaceae</taxon>
        <taxon>Streptacidiphilus</taxon>
    </lineage>
</organism>
<dbReference type="InterPro" id="IPR012334">
    <property type="entry name" value="Pectin_lyas_fold"/>
</dbReference>
<dbReference type="SMART" id="SM00710">
    <property type="entry name" value="PbH1"/>
    <property type="match status" value="13"/>
</dbReference>
<gene>
    <name evidence="6" type="ORF">I2501_31715</name>
</gene>
<evidence type="ECO:0000256" key="4">
    <source>
        <dbReference type="SAM" id="MobiDB-lite"/>
    </source>
</evidence>
<feature type="region of interest" description="Disordered" evidence="4">
    <location>
        <begin position="500"/>
        <end position="531"/>
    </location>
</feature>
<dbReference type="PANTHER" id="PTHR43392:SF2">
    <property type="entry name" value="AAA-TYPE ATPASE FAMILY PROTEIN _ ANKYRIN REPEAT FAMILY PROTEIN"/>
    <property type="match status" value="1"/>
</dbReference>
<dbReference type="SMART" id="SM00382">
    <property type="entry name" value="AAA"/>
    <property type="match status" value="2"/>
</dbReference>
<accession>A0A931B7F1</accession>
<comment type="caution">
    <text evidence="6">The sequence shown here is derived from an EMBL/GenBank/DDBJ whole genome shotgun (WGS) entry which is preliminary data.</text>
</comment>
<dbReference type="GO" id="GO:0005524">
    <property type="term" value="F:ATP binding"/>
    <property type="evidence" value="ECO:0007669"/>
    <property type="project" value="UniProtKB-KW"/>
</dbReference>
<name>A0A931B7F1_9ACTN</name>
<dbReference type="Gene3D" id="2.160.20.10">
    <property type="entry name" value="Single-stranded right-handed beta-helix, Pectin lyase-like"/>
    <property type="match status" value="2"/>
</dbReference>
<dbReference type="SUPFAM" id="SSF51126">
    <property type="entry name" value="Pectin lyase-like"/>
    <property type="match status" value="3"/>
</dbReference>
<feature type="domain" description="AAA+ ATPase" evidence="5">
    <location>
        <begin position="893"/>
        <end position="1033"/>
    </location>
</feature>
<dbReference type="FunFam" id="3.40.50.300:FF:000216">
    <property type="entry name" value="Type VII secretion ATPase EccA"/>
    <property type="match status" value="2"/>
</dbReference>
<sequence length="1122" mass="118599">MSRPILTVCAEQRNGSYRTIGEALEAARSGAVISVRPGQYEESLVITKMVTITAEEPRGSVRISPERGPVVQVVADAVQLTGLVLQGRDDDMPALDVPRGQAALQDCDVIGNAWTAVLTRQQGALAMRGCRIVNPAGAGLVETSSGTSVVEDCVIEHLATSAVVIGERANPVIRRTVMRDARGNGVCANGEARGSIEDCQISATDKPGIALEERCSTRVVRTTVRDAPLGVYISSAGRAVLEDCSVTASSGYGIALSGGTDPVLRRCRTGRTKGHGIHVTAKSRGSFEECEVSGADGVGVWVGEASSPAFTRLSVWDCKDAGVELTGDSAAEFDRLEVRDIPGEGVVVQEGANPLLRRASVSDVRGHGVEVRRDGRGRLESSEVTATGKSGIRFAEGANAYVGNTTVREAGTSGVSVGGGAQATLRDCDLSHSREEGLVVEDGGEASATRTRARGNGRHGFLLAAGARASLTACEALDNQMDGLRIDSVDPVRIIDWTATGNRGSGLRQSKPSERLSVENVESQDNGVPDAFGQATAEAEDASADGTLVQATSLAGQEERVDPEGPIAVLQGLVGLDGVKEQVNTLVNLNKLAKRRELMGMPSLPMSRHLIFAGPPGTGKTTVARLYGSILAELGVLRSGHLVEVARADLVASIIGGTAIKTTEVFTKALGGVLFLDEAYTLSQGGGGSGPDFGREAIDTLVKLMEDHRDDVVVIVAGYSAEMQGFLDSNPGLASRFSRTVEFENYSVEELTTIVERAAVEHGYELAEQTREALAFHLEKLPKGPDFGNGRAARKVFEEMVDRQASRLATLPEIGPRDMVQLLPLDVSVAAAEALTQPVGAVGAVGAERTTELLDELRAMIGLSAAKQQVEDLVNLVKQINRRKEAGLATATMSHHCVFSGPPGTGKTTVARLYGQILAELGVLPGGQLVETARADLVGRYVGHTAQLTKDAFERARGGVLFVDEAYTLTPRNGGGNDFGQEAVDTLMKLMEDHRDEVVVIVAGYQDEMRHFLASNPGLASRFSQNIVFEHYSDDELVTIVESMATASGYVCAPETVEALGGLFAELPRDRTFGNGRTARQILEAMITRQAGRLSKLDIDDVSELSLLLPADLPTEPVGSAV</sequence>
<protein>
    <submittedName>
        <fullName evidence="6">Right-handed parallel beta-helix repeat-containing protein</fullName>
    </submittedName>
</protein>
<reference evidence="6" key="1">
    <citation type="submission" date="2020-11" db="EMBL/GenBank/DDBJ databases">
        <title>Isolation and identification of active actinomycetes.</title>
        <authorList>
            <person name="Yu B."/>
        </authorList>
    </citation>
    <scope>NUCLEOTIDE SEQUENCE</scope>
    <source>
        <strain evidence="6">NEAU-YB345</strain>
    </source>
</reference>
<keyword evidence="7" id="KW-1185">Reference proteome</keyword>
<dbReference type="EMBL" id="JADPRT010000017">
    <property type="protein sequence ID" value="MBF9072595.1"/>
    <property type="molecule type" value="Genomic_DNA"/>
</dbReference>
<dbReference type="InterPro" id="IPR039448">
    <property type="entry name" value="Beta_helix"/>
</dbReference>
<dbReference type="InterPro" id="IPR006626">
    <property type="entry name" value="PbH1"/>
</dbReference>
<evidence type="ECO:0000259" key="5">
    <source>
        <dbReference type="SMART" id="SM00382"/>
    </source>
</evidence>
<dbReference type="InterPro" id="IPR027417">
    <property type="entry name" value="P-loop_NTPase"/>
</dbReference>
<dbReference type="Pfam" id="PF13229">
    <property type="entry name" value="Beta_helix"/>
    <property type="match status" value="2"/>
</dbReference>
<dbReference type="Gene3D" id="3.40.50.300">
    <property type="entry name" value="P-loop containing nucleotide triphosphate hydrolases"/>
    <property type="match status" value="2"/>
</dbReference>
<dbReference type="Pfam" id="PF17866">
    <property type="entry name" value="AAA_lid_6"/>
    <property type="match status" value="2"/>
</dbReference>
<dbReference type="AlphaFoldDB" id="A0A931B7F1"/>
<dbReference type="GO" id="GO:0016887">
    <property type="term" value="F:ATP hydrolysis activity"/>
    <property type="evidence" value="ECO:0007669"/>
    <property type="project" value="InterPro"/>
</dbReference>
<dbReference type="InterPro" id="IPR050773">
    <property type="entry name" value="CbxX/CfxQ_RuBisCO_ESX"/>
</dbReference>
<dbReference type="InterPro" id="IPR003593">
    <property type="entry name" value="AAA+_ATPase"/>
</dbReference>
<dbReference type="PANTHER" id="PTHR43392">
    <property type="entry name" value="AAA-TYPE ATPASE FAMILY PROTEIN / ANKYRIN REPEAT FAMILY PROTEIN"/>
    <property type="match status" value="1"/>
</dbReference>
<dbReference type="PRINTS" id="PR00819">
    <property type="entry name" value="CBXCFQXSUPER"/>
</dbReference>
<dbReference type="InterPro" id="IPR003959">
    <property type="entry name" value="ATPase_AAA_core"/>
</dbReference>